<dbReference type="Gene3D" id="3.40.50.150">
    <property type="entry name" value="Vaccinia Virus protein VP39"/>
    <property type="match status" value="1"/>
</dbReference>
<feature type="region of interest" description="Disordered" evidence="1">
    <location>
        <begin position="1"/>
        <end position="20"/>
    </location>
</feature>
<name>A0A0B7NY76_PROFF</name>
<dbReference type="AlphaFoldDB" id="A0A0B7NY76"/>
<keyword evidence="3" id="KW-0808">Transferase</keyword>
<evidence type="ECO:0000259" key="2">
    <source>
        <dbReference type="Pfam" id="PF08241"/>
    </source>
</evidence>
<feature type="domain" description="Methyltransferase type 11" evidence="2">
    <location>
        <begin position="93"/>
        <end position="188"/>
    </location>
</feature>
<dbReference type="GO" id="GO:0008757">
    <property type="term" value="F:S-adenosylmethionine-dependent methyltransferase activity"/>
    <property type="evidence" value="ECO:0007669"/>
    <property type="project" value="InterPro"/>
</dbReference>
<evidence type="ECO:0000256" key="1">
    <source>
        <dbReference type="SAM" id="MobiDB-lite"/>
    </source>
</evidence>
<proteinExistence type="predicted"/>
<dbReference type="CDD" id="cd02440">
    <property type="entry name" value="AdoMet_MTases"/>
    <property type="match status" value="1"/>
</dbReference>
<evidence type="ECO:0000313" key="3">
    <source>
        <dbReference type="EMBL" id="CEP25687.1"/>
    </source>
</evidence>
<dbReference type="SUPFAM" id="SSF53335">
    <property type="entry name" value="S-adenosyl-L-methionine-dependent methyltransferases"/>
    <property type="match status" value="1"/>
</dbReference>
<gene>
    <name evidence="3" type="ORF">PFCIRM138_10670</name>
</gene>
<organism evidence="3">
    <name type="scientific">Propionibacterium freudenreichii subsp. freudenreichii</name>
    <dbReference type="NCBI Taxonomy" id="66712"/>
    <lineage>
        <taxon>Bacteria</taxon>
        <taxon>Bacillati</taxon>
        <taxon>Actinomycetota</taxon>
        <taxon>Actinomycetes</taxon>
        <taxon>Propionibacteriales</taxon>
        <taxon>Propionibacteriaceae</taxon>
        <taxon>Propionibacterium</taxon>
    </lineage>
</organism>
<sequence length="310" mass="32838">MASTGIATKGSAAGRRGRRRGWLRQAPEALTAGALAPETLTSAPPADEVPDARLQGHWLLASMGKRVLRPGGLHLTREMLEAAAPHAGDRIVEFGPGVGLTAAELLAARPAFYVGIEPNTEGRAKLDAVLSGRPARVVTAEASASGLDAGSADLVVGEAMLTMSSPQQRRAIVAEAARVLAAGGRYAIHELALADTAPDPDRRTGRGEVSREISRTIKVGATPVKLAVWRALLTDAGFDVVWQGTAPMRLLEPSRLIADEGPIGFARFATNMIRRPEARRRVLAMRNSFRAHKADLSAVAMVAVKRPTQH</sequence>
<dbReference type="EMBL" id="LM676381">
    <property type="protein sequence ID" value="CEP25687.1"/>
    <property type="molecule type" value="Genomic_DNA"/>
</dbReference>
<reference evidence="3" key="1">
    <citation type="submission" date="2014-08" db="EMBL/GenBank/DDBJ databases">
        <authorList>
            <person name="Falentin Helene"/>
        </authorList>
    </citation>
    <scope>NUCLEOTIDE SEQUENCE</scope>
</reference>
<accession>A0A0B7NY76</accession>
<dbReference type="Pfam" id="PF08241">
    <property type="entry name" value="Methyltransf_11"/>
    <property type="match status" value="1"/>
</dbReference>
<keyword evidence="3" id="KW-0489">Methyltransferase</keyword>
<dbReference type="GO" id="GO:0032259">
    <property type="term" value="P:methylation"/>
    <property type="evidence" value="ECO:0007669"/>
    <property type="project" value="UniProtKB-KW"/>
</dbReference>
<protein>
    <submittedName>
        <fullName evidence="3">Methyltransferase</fullName>
    </submittedName>
</protein>
<dbReference type="InterPro" id="IPR029063">
    <property type="entry name" value="SAM-dependent_MTases_sf"/>
</dbReference>
<dbReference type="InterPro" id="IPR013216">
    <property type="entry name" value="Methyltransf_11"/>
</dbReference>